<accession>A0A853R7X4</accession>
<dbReference type="RefSeq" id="WP_017045653.1">
    <property type="nucleotide sequence ID" value="NZ_AJYS02000054.1"/>
</dbReference>
<comment type="caution">
    <text evidence="1">The sequence shown here is derived from an EMBL/GenBank/DDBJ whole genome shotgun (WGS) entry which is preliminary data.</text>
</comment>
<organism evidence="1 2">
    <name type="scientific">Vibrio ordalii FS-238</name>
    <dbReference type="NCBI Taxonomy" id="617133"/>
    <lineage>
        <taxon>Bacteria</taxon>
        <taxon>Pseudomonadati</taxon>
        <taxon>Pseudomonadota</taxon>
        <taxon>Gammaproteobacteria</taxon>
        <taxon>Vibrionales</taxon>
        <taxon>Vibrionaceae</taxon>
        <taxon>Vibrio</taxon>
    </lineage>
</organism>
<sequence length="153" mass="16613">MQQPDNELEVTSLGDDWGDFDVVIKQLETEEAPTESTESSALSTETVSSEAFEGLLSVVFTIAEQATSIISGIDFAFDEKGKNEVIKAAIPVLSKHGGELLGWFGDYVEEATLLLAVLALVYTSKRHITELKAYKAEQEKRDAEKAKATAKAA</sequence>
<evidence type="ECO:0000313" key="1">
    <source>
        <dbReference type="EMBL" id="OEE40761.1"/>
    </source>
</evidence>
<name>A0A853R7X4_9VIBR</name>
<proteinExistence type="predicted"/>
<dbReference type="AlphaFoldDB" id="A0A853R7X4"/>
<evidence type="ECO:0000313" key="2">
    <source>
        <dbReference type="Proteomes" id="UP000094808"/>
    </source>
</evidence>
<dbReference type="Proteomes" id="UP000094808">
    <property type="component" value="Unassembled WGS sequence"/>
</dbReference>
<gene>
    <name evidence="1" type="ORF">A1QS_13935</name>
</gene>
<dbReference type="EMBL" id="AJYS02000054">
    <property type="protein sequence ID" value="OEE40761.1"/>
    <property type="molecule type" value="Genomic_DNA"/>
</dbReference>
<dbReference type="GeneID" id="83861281"/>
<keyword evidence="2" id="KW-1185">Reference proteome</keyword>
<protein>
    <submittedName>
        <fullName evidence="1">Uncharacterized protein</fullName>
    </submittedName>
</protein>
<reference evidence="1 2" key="1">
    <citation type="journal article" date="2012" name="Science">
        <title>Ecological populations of bacteria act as socially cohesive units of antibiotic production and resistance.</title>
        <authorList>
            <person name="Cordero O.X."/>
            <person name="Wildschutte H."/>
            <person name="Kirkup B."/>
            <person name="Proehl S."/>
            <person name="Ngo L."/>
            <person name="Hussain F."/>
            <person name="Le Roux F."/>
            <person name="Mincer T."/>
            <person name="Polz M.F."/>
        </authorList>
    </citation>
    <scope>NUCLEOTIDE SEQUENCE [LARGE SCALE GENOMIC DNA]</scope>
    <source>
        <strain evidence="1 2">FS-238</strain>
    </source>
</reference>